<gene>
    <name evidence="2" type="ORF">QPM17_21165</name>
</gene>
<dbReference type="EMBL" id="JASSVS010000015">
    <property type="protein sequence ID" value="MDL0433658.1"/>
    <property type="molecule type" value="Genomic_DNA"/>
</dbReference>
<accession>A0ABT7IHK4</accession>
<evidence type="ECO:0000313" key="3">
    <source>
        <dbReference type="Proteomes" id="UP001227964"/>
    </source>
</evidence>
<evidence type="ECO:0000256" key="1">
    <source>
        <dbReference type="SAM" id="MobiDB-lite"/>
    </source>
</evidence>
<name>A0ABT7IHK4_9GAMM</name>
<comment type="caution">
    <text evidence="2">The sequence shown here is derived from an EMBL/GenBank/DDBJ whole genome shotgun (WGS) entry which is preliminary data.</text>
</comment>
<dbReference type="Proteomes" id="UP001227964">
    <property type="component" value="Unassembled WGS sequence"/>
</dbReference>
<reference evidence="2 3" key="1">
    <citation type="submission" date="2023-06" db="EMBL/GenBank/DDBJ databases">
        <title>Marinobacter azerbaijanicus a moderately halophilic, isolated from Urmia Lake in Azerbaijan region of Iran.</title>
        <authorList>
            <person name="Sanchez-Porro C."/>
            <person name="Aghdam E.M."/>
            <person name="Saheb S.M."/>
            <person name="Tarhriz V."/>
            <person name="Kazemi E."/>
            <person name="Ammozegar M.A."/>
            <person name="Ventosa A."/>
            <person name="Hejazi M.S."/>
        </authorList>
    </citation>
    <scope>NUCLEOTIDE SEQUENCE [LARGE SCALE GENOMIC DNA]</scope>
    <source>
        <strain evidence="2 3">TBZ242</strain>
    </source>
</reference>
<protein>
    <submittedName>
        <fullName evidence="2">Uncharacterized protein</fullName>
    </submittedName>
</protein>
<feature type="region of interest" description="Disordered" evidence="1">
    <location>
        <begin position="67"/>
        <end position="90"/>
    </location>
</feature>
<keyword evidence="3" id="KW-1185">Reference proteome</keyword>
<organism evidence="2 3">
    <name type="scientific">Marinobacter azerbaijanicus</name>
    <dbReference type="NCBI Taxonomy" id="3050455"/>
    <lineage>
        <taxon>Bacteria</taxon>
        <taxon>Pseudomonadati</taxon>
        <taxon>Pseudomonadota</taxon>
        <taxon>Gammaproteobacteria</taxon>
        <taxon>Pseudomonadales</taxon>
        <taxon>Marinobacteraceae</taxon>
        <taxon>Marinobacter</taxon>
    </lineage>
</organism>
<sequence>MQHTLIYSASLSLLLAVSPSYGDQWERQLNYEGVAQNISGTASTVRYDWSEVEANRRMQLERSAYQEPGFDIESLPPTAAGPQQSSDMDVDWLEVEMNRRKQLERGAY</sequence>
<proteinExistence type="predicted"/>
<evidence type="ECO:0000313" key="2">
    <source>
        <dbReference type="EMBL" id="MDL0433658.1"/>
    </source>
</evidence>
<dbReference type="RefSeq" id="WP_285393636.1">
    <property type="nucleotide sequence ID" value="NZ_JASSVS010000015.1"/>
</dbReference>